<dbReference type="CDD" id="cd02440">
    <property type="entry name" value="AdoMet_MTases"/>
    <property type="match status" value="1"/>
</dbReference>
<gene>
    <name evidence="3" type="primary">rsmD</name>
    <name evidence="3" type="ORF">PZA18_04100</name>
</gene>
<dbReference type="Proteomes" id="UP001172778">
    <property type="component" value="Unassembled WGS sequence"/>
</dbReference>
<dbReference type="InterPro" id="IPR002052">
    <property type="entry name" value="DNA_methylase_N6_adenine_CS"/>
</dbReference>
<dbReference type="PANTHER" id="PTHR43542">
    <property type="entry name" value="METHYLTRANSFERASE"/>
    <property type="match status" value="1"/>
</dbReference>
<protein>
    <submittedName>
        <fullName evidence="3">16S rRNA (Guanine(966)-N(2))-methyltransferase RsmD</fullName>
        <ecNumber evidence="3">2.1.1.171</ecNumber>
    </submittedName>
</protein>
<sequence length="204" mass="22970">MQRSRPQSSGHAPKQKNQIRIIGGEWKRRQLKFPNAEGLRPTPDRVRETVFNWLGQDLWGKTCLDLFAGSGGLGFEAASRRARKVIMIEANHSVSKTLQENRQTLGASNIEVLCMDGMIFLDKNKETFDVVFLDPPFHSDLLGKALAKLAPHLAETAYVYVETDKWPTLSGWRTVKKGKAGMVHYGLISRDTPNEDVEVHDGHF</sequence>
<evidence type="ECO:0000313" key="4">
    <source>
        <dbReference type="Proteomes" id="UP001172778"/>
    </source>
</evidence>
<proteinExistence type="predicted"/>
<evidence type="ECO:0000313" key="3">
    <source>
        <dbReference type="EMBL" id="MDK2123230.1"/>
    </source>
</evidence>
<keyword evidence="2 3" id="KW-0808">Transferase</keyword>
<dbReference type="EMBL" id="JARRAF010000003">
    <property type="protein sequence ID" value="MDK2123230.1"/>
    <property type="molecule type" value="Genomic_DNA"/>
</dbReference>
<keyword evidence="4" id="KW-1185">Reference proteome</keyword>
<accession>A0ABT7DT43</accession>
<reference evidence="3" key="1">
    <citation type="submission" date="2023-03" db="EMBL/GenBank/DDBJ databases">
        <title>Chitinimonas shenzhenensis gen. nov., sp. nov., a novel member of family Burkholderiaceae isolated from activated sludge collected in Shen Zhen, China.</title>
        <authorList>
            <person name="Wang X."/>
        </authorList>
    </citation>
    <scope>NUCLEOTIDE SEQUENCE</scope>
    <source>
        <strain evidence="3">DQS-5</strain>
    </source>
</reference>
<dbReference type="EC" id="2.1.1.171" evidence="3"/>
<name>A0ABT7DT43_9NEIS</name>
<dbReference type="PIRSF" id="PIRSF004553">
    <property type="entry name" value="CHP00095"/>
    <property type="match status" value="1"/>
</dbReference>
<dbReference type="SUPFAM" id="SSF53335">
    <property type="entry name" value="S-adenosyl-L-methionine-dependent methyltransferases"/>
    <property type="match status" value="1"/>
</dbReference>
<dbReference type="InterPro" id="IPR004398">
    <property type="entry name" value="RNA_MeTrfase_RsmD"/>
</dbReference>
<keyword evidence="1 3" id="KW-0489">Methyltransferase</keyword>
<dbReference type="InterPro" id="IPR029063">
    <property type="entry name" value="SAM-dependent_MTases_sf"/>
</dbReference>
<dbReference type="Gene3D" id="3.40.50.150">
    <property type="entry name" value="Vaccinia Virus protein VP39"/>
    <property type="match status" value="1"/>
</dbReference>
<dbReference type="RefSeq" id="WP_284099520.1">
    <property type="nucleotide sequence ID" value="NZ_JARRAF010000003.1"/>
</dbReference>
<dbReference type="GO" id="GO:0052913">
    <property type="term" value="F:16S rRNA (guanine(966)-N(2))-methyltransferase activity"/>
    <property type="evidence" value="ECO:0007669"/>
    <property type="project" value="UniProtKB-EC"/>
</dbReference>
<evidence type="ECO:0000256" key="1">
    <source>
        <dbReference type="ARBA" id="ARBA00022603"/>
    </source>
</evidence>
<evidence type="ECO:0000256" key="2">
    <source>
        <dbReference type="ARBA" id="ARBA00022679"/>
    </source>
</evidence>
<comment type="caution">
    <text evidence="3">The sequence shown here is derived from an EMBL/GenBank/DDBJ whole genome shotgun (WGS) entry which is preliminary data.</text>
</comment>
<dbReference type="PANTHER" id="PTHR43542:SF1">
    <property type="entry name" value="METHYLTRANSFERASE"/>
    <property type="match status" value="1"/>
</dbReference>
<dbReference type="Pfam" id="PF03602">
    <property type="entry name" value="Cons_hypoth95"/>
    <property type="match status" value="1"/>
</dbReference>
<dbReference type="NCBIfam" id="TIGR00095">
    <property type="entry name" value="16S rRNA (guanine(966)-N(2))-methyltransferase RsmD"/>
    <property type="match status" value="1"/>
</dbReference>
<dbReference type="PROSITE" id="PS00092">
    <property type="entry name" value="N6_MTASE"/>
    <property type="match status" value="1"/>
</dbReference>
<organism evidence="3 4">
    <name type="scientific">Parachitinimonas caeni</name>
    <dbReference type="NCBI Taxonomy" id="3031301"/>
    <lineage>
        <taxon>Bacteria</taxon>
        <taxon>Pseudomonadati</taxon>
        <taxon>Pseudomonadota</taxon>
        <taxon>Betaproteobacteria</taxon>
        <taxon>Neisseriales</taxon>
        <taxon>Chitinibacteraceae</taxon>
        <taxon>Parachitinimonas</taxon>
    </lineage>
</organism>